<evidence type="ECO:0000259" key="3">
    <source>
        <dbReference type="Pfam" id="PF01494"/>
    </source>
</evidence>
<evidence type="ECO:0000313" key="5">
    <source>
        <dbReference type="Proteomes" id="UP001597371"/>
    </source>
</evidence>
<dbReference type="PANTHER" id="PTHR13789">
    <property type="entry name" value="MONOOXYGENASE"/>
    <property type="match status" value="1"/>
</dbReference>
<proteinExistence type="predicted"/>
<name>A0ABW5CPQ5_9HYPH</name>
<feature type="domain" description="FAD-binding" evidence="3">
    <location>
        <begin position="6"/>
        <end position="346"/>
    </location>
</feature>
<evidence type="ECO:0000256" key="2">
    <source>
        <dbReference type="ARBA" id="ARBA00023033"/>
    </source>
</evidence>
<dbReference type="PANTHER" id="PTHR13789:SF309">
    <property type="entry name" value="PUTATIVE (AFU_ORTHOLOGUE AFUA_6G14510)-RELATED"/>
    <property type="match status" value="1"/>
</dbReference>
<dbReference type="Pfam" id="PF01494">
    <property type="entry name" value="FAD_binding_3"/>
    <property type="match status" value="1"/>
</dbReference>
<keyword evidence="5" id="KW-1185">Reference proteome</keyword>
<evidence type="ECO:0000313" key="4">
    <source>
        <dbReference type="EMBL" id="MFD2238028.1"/>
    </source>
</evidence>
<organism evidence="4 5">
    <name type="scientific">Aureimonas populi</name>
    <dbReference type="NCBI Taxonomy" id="1701758"/>
    <lineage>
        <taxon>Bacteria</taxon>
        <taxon>Pseudomonadati</taxon>
        <taxon>Pseudomonadota</taxon>
        <taxon>Alphaproteobacteria</taxon>
        <taxon>Hyphomicrobiales</taxon>
        <taxon>Aurantimonadaceae</taxon>
        <taxon>Aureimonas</taxon>
    </lineage>
</organism>
<keyword evidence="1" id="KW-0560">Oxidoreductase</keyword>
<dbReference type="RefSeq" id="WP_209739218.1">
    <property type="nucleotide sequence ID" value="NZ_CP072611.1"/>
</dbReference>
<reference evidence="5" key="1">
    <citation type="journal article" date="2019" name="Int. J. Syst. Evol. Microbiol.">
        <title>The Global Catalogue of Microorganisms (GCM) 10K type strain sequencing project: providing services to taxonomists for standard genome sequencing and annotation.</title>
        <authorList>
            <consortium name="The Broad Institute Genomics Platform"/>
            <consortium name="The Broad Institute Genome Sequencing Center for Infectious Disease"/>
            <person name="Wu L."/>
            <person name="Ma J."/>
        </authorList>
    </citation>
    <scope>NUCLEOTIDE SEQUENCE [LARGE SCALE GENOMIC DNA]</scope>
    <source>
        <strain evidence="5">ZS-35-S2</strain>
    </source>
</reference>
<protein>
    <submittedName>
        <fullName evidence="4">FAD-dependent monooxygenase</fullName>
    </submittedName>
</protein>
<dbReference type="InterPro" id="IPR036188">
    <property type="entry name" value="FAD/NAD-bd_sf"/>
</dbReference>
<dbReference type="GO" id="GO:0004497">
    <property type="term" value="F:monooxygenase activity"/>
    <property type="evidence" value="ECO:0007669"/>
    <property type="project" value="UniProtKB-KW"/>
</dbReference>
<evidence type="ECO:0000256" key="1">
    <source>
        <dbReference type="ARBA" id="ARBA00023002"/>
    </source>
</evidence>
<dbReference type="PRINTS" id="PR00420">
    <property type="entry name" value="RNGMNOXGNASE"/>
</dbReference>
<dbReference type="Gene3D" id="3.50.50.60">
    <property type="entry name" value="FAD/NAD(P)-binding domain"/>
    <property type="match status" value="1"/>
</dbReference>
<accession>A0ABW5CPQ5</accession>
<keyword evidence="2 4" id="KW-0503">Monooxygenase</keyword>
<dbReference type="InterPro" id="IPR002938">
    <property type="entry name" value="FAD-bd"/>
</dbReference>
<dbReference type="SUPFAM" id="SSF54373">
    <property type="entry name" value="FAD-linked reductases, C-terminal domain"/>
    <property type="match status" value="1"/>
</dbReference>
<dbReference type="Proteomes" id="UP001597371">
    <property type="component" value="Unassembled WGS sequence"/>
</dbReference>
<dbReference type="SUPFAM" id="SSF51905">
    <property type="entry name" value="FAD/NAD(P)-binding domain"/>
    <property type="match status" value="1"/>
</dbReference>
<dbReference type="InterPro" id="IPR050493">
    <property type="entry name" value="FAD-dep_Monooxygenase_BioMet"/>
</dbReference>
<comment type="caution">
    <text evidence="4">The sequence shown here is derived from an EMBL/GenBank/DDBJ whole genome shotgun (WGS) entry which is preliminary data.</text>
</comment>
<dbReference type="EMBL" id="JBHUIJ010000013">
    <property type="protein sequence ID" value="MFD2238028.1"/>
    <property type="molecule type" value="Genomic_DNA"/>
</dbReference>
<sequence>MQQPRIAIIGAGLGGAAAAALLQRAGFSVEVFEQAPAFSRLGAGIHMGPNVLKIFRRLGIEDAVSAISSHPDHWMSRDGETGDYLSRIPLGDFALKEYGAAYVTIHRGDLHELQIGALEPGTIRFGKQLADVRDDGAGVDLFFADGTRSRADIVVGADGINSRIREVLLGPEKPNDSGWVAHRALIRAGDLARTGLEFEPCVKWWSEDRHMMVYYTTARRDEYYFVTGVPHPEWTHEAGSVPSSREEMREAFAGYHPIVQALIDSAGDISKWPLLNRNPLPLWSRGRMVLLGDACHPMKPHMAQGAAMAIEDGAMLARCLAETGLSDHESAFRLYEANRRDRASRVQAVSNANTWLRTQEDPAWVFGYDVFGHPLREGVAA</sequence>
<gene>
    <name evidence="4" type="ORF">ACFSKQ_11220</name>
</gene>